<accession>A0ABV4UU98</accession>
<protein>
    <submittedName>
        <fullName evidence="2">Uncharacterized protein</fullName>
    </submittedName>
</protein>
<reference evidence="2 3" key="1">
    <citation type="submission" date="2024-09" db="EMBL/GenBank/DDBJ databases">
        <authorList>
            <person name="Makale K.P.P."/>
            <person name="Makhzoum A."/>
            <person name="Rantong G."/>
            <person name="Rahube T.O."/>
        </authorList>
    </citation>
    <scope>NUCLEOTIDE SEQUENCE [LARGE SCALE GENOMIC DNA]</scope>
    <source>
        <strain evidence="2 3">KM_D13</strain>
    </source>
</reference>
<comment type="caution">
    <text evidence="2">The sequence shown here is derived from an EMBL/GenBank/DDBJ whole genome shotgun (WGS) entry which is preliminary data.</text>
</comment>
<gene>
    <name evidence="2" type="ORF">ACEU3E_01195</name>
</gene>
<organism evidence="2 3">
    <name type="scientific">Paenibacillus oleatilyticus</name>
    <dbReference type="NCBI Taxonomy" id="2594886"/>
    <lineage>
        <taxon>Bacteria</taxon>
        <taxon>Bacillati</taxon>
        <taxon>Bacillota</taxon>
        <taxon>Bacilli</taxon>
        <taxon>Bacillales</taxon>
        <taxon>Paenibacillaceae</taxon>
        <taxon>Paenibacillus</taxon>
    </lineage>
</organism>
<sequence length="284" mass="33504">MDYSKYMKYFNRELKAYKQKEISEEEVQEILDEVKKDIDEMIQNKEKNELALCLGNLYGVHLELNAKNKILNGDAAAWILIEKQICWLAQIIKSVPNSKEVIDWQLGGIIGFSLIWNYNDIAELVTEYATKMFSKDPEYYSENKTHHVFMACLSHKWKTGEMPELCNILPQDNIYVRLMNNWHSSENLRDLLYEVCDFHIYSASETPQKSKEIFAFDYIPYDYYCIKLVRDKEGLETPSIEHPLLQNPLGQIPNDRPGYDPESDEILQYVLKNEKVPDWQRIIR</sequence>
<proteinExistence type="predicted"/>
<evidence type="ECO:0000256" key="1">
    <source>
        <dbReference type="SAM" id="Coils"/>
    </source>
</evidence>
<keyword evidence="3" id="KW-1185">Reference proteome</keyword>
<evidence type="ECO:0000313" key="2">
    <source>
        <dbReference type="EMBL" id="MFB0840777.1"/>
    </source>
</evidence>
<feature type="coiled-coil region" evidence="1">
    <location>
        <begin position="24"/>
        <end position="51"/>
    </location>
</feature>
<dbReference type="Proteomes" id="UP001575622">
    <property type="component" value="Unassembled WGS sequence"/>
</dbReference>
<keyword evidence="1" id="KW-0175">Coiled coil</keyword>
<dbReference type="EMBL" id="JBHDLN010000001">
    <property type="protein sequence ID" value="MFB0840777.1"/>
    <property type="molecule type" value="Genomic_DNA"/>
</dbReference>
<evidence type="ECO:0000313" key="3">
    <source>
        <dbReference type="Proteomes" id="UP001575622"/>
    </source>
</evidence>
<dbReference type="RefSeq" id="WP_373948027.1">
    <property type="nucleotide sequence ID" value="NZ_JBHDLN010000001.1"/>
</dbReference>
<name>A0ABV4UU98_9BACL</name>